<evidence type="ECO:0000313" key="2">
    <source>
        <dbReference type="EMBL" id="EMC95180.1"/>
    </source>
</evidence>
<accession>M2N8M0</accession>
<dbReference type="InterPro" id="IPR009057">
    <property type="entry name" value="Homeodomain-like_sf"/>
</dbReference>
<sequence length="135" mass="15011">MVNEGDRWPDIAAQMTGRTLEACRFRYNYYIWPRDHSRTHRSLLQPAIASAGAQNAGHHAGRSYSPLLEQSPTRPRSLALSDVPARPGSRVEIRSPSEASRVPAAGLGRPSSRQMQIPRPERPRSRSGSRGRAML</sequence>
<protein>
    <recommendedName>
        <fullName evidence="4">Myb-like domain-containing protein</fullName>
    </recommendedName>
</protein>
<evidence type="ECO:0008006" key="4">
    <source>
        <dbReference type="Google" id="ProtNLM"/>
    </source>
</evidence>
<dbReference type="InterPro" id="IPR001005">
    <property type="entry name" value="SANT/Myb"/>
</dbReference>
<dbReference type="Proteomes" id="UP000011761">
    <property type="component" value="Unassembled WGS sequence"/>
</dbReference>
<reference evidence="2 3" key="1">
    <citation type="journal article" date="2012" name="PLoS Pathog.">
        <title>Diverse lifestyles and strategies of plant pathogenesis encoded in the genomes of eighteen Dothideomycetes fungi.</title>
        <authorList>
            <person name="Ohm R.A."/>
            <person name="Feau N."/>
            <person name="Henrissat B."/>
            <person name="Schoch C.L."/>
            <person name="Horwitz B.A."/>
            <person name="Barry K.W."/>
            <person name="Condon B.J."/>
            <person name="Copeland A.C."/>
            <person name="Dhillon B."/>
            <person name="Glaser F."/>
            <person name="Hesse C.N."/>
            <person name="Kosti I."/>
            <person name="LaButti K."/>
            <person name="Lindquist E.A."/>
            <person name="Lucas S."/>
            <person name="Salamov A.A."/>
            <person name="Bradshaw R.E."/>
            <person name="Ciuffetti L."/>
            <person name="Hamelin R.C."/>
            <person name="Kema G.H.J."/>
            <person name="Lawrence C."/>
            <person name="Scott J.A."/>
            <person name="Spatafora J.W."/>
            <person name="Turgeon B.G."/>
            <person name="de Wit P.J.G.M."/>
            <person name="Zhong S."/>
            <person name="Goodwin S.B."/>
            <person name="Grigoriev I.V."/>
        </authorList>
    </citation>
    <scope>NUCLEOTIDE SEQUENCE [LARGE SCALE GENOMIC DNA]</scope>
    <source>
        <strain evidence="2 3">UAMH 10762</strain>
    </source>
</reference>
<dbReference type="GeneID" id="19112627"/>
<name>M2N8M0_BAUPA</name>
<dbReference type="EMBL" id="KB445557">
    <property type="protein sequence ID" value="EMC95180.1"/>
    <property type="molecule type" value="Genomic_DNA"/>
</dbReference>
<dbReference type="KEGG" id="bcom:BAUCODRAFT_35172"/>
<gene>
    <name evidence="2" type="ORF">BAUCODRAFT_35172</name>
</gene>
<keyword evidence="3" id="KW-1185">Reference proteome</keyword>
<evidence type="ECO:0000313" key="3">
    <source>
        <dbReference type="Proteomes" id="UP000011761"/>
    </source>
</evidence>
<dbReference type="HOGENOM" id="CLU_1885403_0_0_1"/>
<dbReference type="AlphaFoldDB" id="M2N8M0"/>
<evidence type="ECO:0000256" key="1">
    <source>
        <dbReference type="SAM" id="MobiDB-lite"/>
    </source>
</evidence>
<dbReference type="SUPFAM" id="SSF46689">
    <property type="entry name" value="Homeodomain-like"/>
    <property type="match status" value="1"/>
</dbReference>
<organism evidence="2 3">
    <name type="scientific">Baudoinia panamericana (strain UAMH 10762)</name>
    <name type="common">Angels' share fungus</name>
    <name type="synonym">Baudoinia compniacensis (strain UAMH 10762)</name>
    <dbReference type="NCBI Taxonomy" id="717646"/>
    <lineage>
        <taxon>Eukaryota</taxon>
        <taxon>Fungi</taxon>
        <taxon>Dikarya</taxon>
        <taxon>Ascomycota</taxon>
        <taxon>Pezizomycotina</taxon>
        <taxon>Dothideomycetes</taxon>
        <taxon>Dothideomycetidae</taxon>
        <taxon>Mycosphaerellales</taxon>
        <taxon>Teratosphaeriaceae</taxon>
        <taxon>Baudoinia</taxon>
    </lineage>
</organism>
<dbReference type="CDD" id="cd00167">
    <property type="entry name" value="SANT"/>
    <property type="match status" value="1"/>
</dbReference>
<proteinExistence type="predicted"/>
<feature type="region of interest" description="Disordered" evidence="1">
    <location>
        <begin position="50"/>
        <end position="135"/>
    </location>
</feature>
<dbReference type="RefSeq" id="XP_007677426.1">
    <property type="nucleotide sequence ID" value="XM_007679236.1"/>
</dbReference>
<feature type="compositionally biased region" description="Low complexity" evidence="1">
    <location>
        <begin position="126"/>
        <end position="135"/>
    </location>
</feature>